<dbReference type="AlphaFoldDB" id="A0A918QVG5"/>
<accession>A0A918QVG5</accession>
<dbReference type="RefSeq" id="WP_229796716.1">
    <property type="nucleotide sequence ID" value="NZ_BMWZ01000002.1"/>
</dbReference>
<evidence type="ECO:0000313" key="1">
    <source>
        <dbReference type="EMBL" id="GGZ72459.1"/>
    </source>
</evidence>
<comment type="caution">
    <text evidence="1">The sequence shown here is derived from an EMBL/GenBank/DDBJ whole genome shotgun (WGS) entry which is preliminary data.</text>
</comment>
<dbReference type="Proteomes" id="UP000636004">
    <property type="component" value="Unassembled WGS sequence"/>
</dbReference>
<reference evidence="1" key="2">
    <citation type="submission" date="2020-09" db="EMBL/GenBank/DDBJ databases">
        <authorList>
            <person name="Sun Q."/>
            <person name="Kim S."/>
        </authorList>
    </citation>
    <scope>NUCLEOTIDE SEQUENCE</scope>
    <source>
        <strain evidence="1">KCTC 12710</strain>
    </source>
</reference>
<dbReference type="EMBL" id="BMWZ01000002">
    <property type="protein sequence ID" value="GGZ72459.1"/>
    <property type="molecule type" value="Genomic_DNA"/>
</dbReference>
<organism evidence="1 2">
    <name type="scientific">Algibacter mikhailovii</name>
    <dbReference type="NCBI Taxonomy" id="425498"/>
    <lineage>
        <taxon>Bacteria</taxon>
        <taxon>Pseudomonadati</taxon>
        <taxon>Bacteroidota</taxon>
        <taxon>Flavobacteriia</taxon>
        <taxon>Flavobacteriales</taxon>
        <taxon>Flavobacteriaceae</taxon>
        <taxon>Algibacter</taxon>
    </lineage>
</organism>
<reference evidence="1" key="1">
    <citation type="journal article" date="2014" name="Int. J. Syst. Evol. Microbiol.">
        <title>Complete genome sequence of Corynebacterium casei LMG S-19264T (=DSM 44701T), isolated from a smear-ripened cheese.</title>
        <authorList>
            <consortium name="US DOE Joint Genome Institute (JGI-PGF)"/>
            <person name="Walter F."/>
            <person name="Albersmeier A."/>
            <person name="Kalinowski J."/>
            <person name="Ruckert C."/>
        </authorList>
    </citation>
    <scope>NUCLEOTIDE SEQUENCE</scope>
    <source>
        <strain evidence="1">KCTC 12710</strain>
    </source>
</reference>
<keyword evidence="2" id="KW-1185">Reference proteome</keyword>
<sequence>MELLISQLSIIKNLIESKQFYKAHEESLNLNKYDTKLEHILTNIMGFNFGEALLHIDEFIYRNKSLLDYYSQTLPDNFIFMPIKKFKDQCGFSKITVLKSSKTNTLFCTTNDSTIFSVQHDIDPEFEMAFLIYDSNISDAKLVNLNIDLKENYIQNSNYKNDEHLDDFERETFEDYNGSHAQDFEGLSDQFIDDVFDGDPSMYWNID</sequence>
<protein>
    <submittedName>
        <fullName evidence="1">Uncharacterized protein</fullName>
    </submittedName>
</protein>
<proteinExistence type="predicted"/>
<gene>
    <name evidence="1" type="ORF">GCM10007028_06850</name>
</gene>
<name>A0A918QVG5_9FLAO</name>
<evidence type="ECO:0000313" key="2">
    <source>
        <dbReference type="Proteomes" id="UP000636004"/>
    </source>
</evidence>